<sequence>MDKTLLHEMITELYQRTKAGELDRIERIKEINALVEAYHDSVGKSPDSAALERMANLIIYEELSDSHPDKMTREEYPIMSETQLSRRKEGKHRKKEANYRIEVPFKLAENVGVDGRNYALPVRRDRSLRENVAVDEQAKSRNKERRKRYTDFINGRTSGQFTVNIATGEKIIH</sequence>
<organism evidence="1 2">
    <name type="scientific">Bacillus glycinifermentans</name>
    <dbReference type="NCBI Taxonomy" id="1664069"/>
    <lineage>
        <taxon>Bacteria</taxon>
        <taxon>Bacillati</taxon>
        <taxon>Bacillota</taxon>
        <taxon>Bacilli</taxon>
        <taxon>Bacillales</taxon>
        <taxon>Bacillaceae</taxon>
        <taxon>Bacillus</taxon>
    </lineage>
</organism>
<dbReference type="RefSeq" id="WP_128748019.1">
    <property type="nucleotide sequence ID" value="NZ_CP035232.1"/>
</dbReference>
<reference evidence="1 2" key="1">
    <citation type="submission" date="2019-01" db="EMBL/GenBank/DDBJ databases">
        <title>Genome sequence of Bacillus glycinifermentans SRCM103574.</title>
        <authorList>
            <person name="Kong H.-J."/>
            <person name="Jeong S.-Y."/>
            <person name="Jeong D.-Y."/>
        </authorList>
    </citation>
    <scope>NUCLEOTIDE SEQUENCE [LARGE SCALE GENOMIC DNA]</scope>
    <source>
        <strain evidence="1 2">SRCM103574</strain>
    </source>
</reference>
<gene>
    <name evidence="1" type="ORF">EQZ20_07180</name>
</gene>
<dbReference type="GeneID" id="82852461"/>
<proteinExistence type="predicted"/>
<dbReference type="EMBL" id="CP035232">
    <property type="protein sequence ID" value="QAT64704.1"/>
    <property type="molecule type" value="Genomic_DNA"/>
</dbReference>
<evidence type="ECO:0000313" key="1">
    <source>
        <dbReference type="EMBL" id="QAT64704.1"/>
    </source>
</evidence>
<dbReference type="AlphaFoldDB" id="A0AAJ3YXY2"/>
<evidence type="ECO:0000313" key="2">
    <source>
        <dbReference type="Proteomes" id="UP000288675"/>
    </source>
</evidence>
<dbReference type="Proteomes" id="UP000288675">
    <property type="component" value="Chromosome"/>
</dbReference>
<protein>
    <submittedName>
        <fullName evidence="1">Uncharacterized protein</fullName>
    </submittedName>
</protein>
<name>A0AAJ3YXY2_9BACI</name>
<accession>A0AAJ3YXY2</accession>